<gene>
    <name evidence="1" type="ORF">TVAG_460880</name>
</gene>
<dbReference type="KEGG" id="tva:4772664"/>
<dbReference type="VEuPathDB" id="TrichDB:TVAG_460880"/>
<evidence type="ECO:0000313" key="2">
    <source>
        <dbReference type="Proteomes" id="UP000001542"/>
    </source>
</evidence>
<evidence type="ECO:0000313" key="1">
    <source>
        <dbReference type="EMBL" id="EAY14671.1"/>
    </source>
</evidence>
<organism evidence="1 2">
    <name type="scientific">Trichomonas vaginalis (strain ATCC PRA-98 / G3)</name>
    <dbReference type="NCBI Taxonomy" id="412133"/>
    <lineage>
        <taxon>Eukaryota</taxon>
        <taxon>Metamonada</taxon>
        <taxon>Parabasalia</taxon>
        <taxon>Trichomonadida</taxon>
        <taxon>Trichomonadidae</taxon>
        <taxon>Trichomonas</taxon>
    </lineage>
</organism>
<name>A2DY62_TRIV3</name>
<accession>A2DY62</accession>
<dbReference type="PANTHER" id="PTHR14168">
    <property type="entry name" value="TUMOR-ASSOCIATED CALCIUM SIGNAL TRANSDUCER"/>
    <property type="match status" value="1"/>
</dbReference>
<dbReference type="Proteomes" id="UP000001542">
    <property type="component" value="Unassembled WGS sequence"/>
</dbReference>
<protein>
    <submittedName>
        <fullName evidence="1">Uncharacterized protein</fullName>
    </submittedName>
</protein>
<dbReference type="RefSeq" id="XP_001326894.1">
    <property type="nucleotide sequence ID" value="XM_001326859.1"/>
</dbReference>
<dbReference type="VEuPathDB" id="TrichDB:TVAGG3_0644720"/>
<sequence length="733" mass="81319">MFVIFSILEAAPMLKLGYSKVLFNENNSYIFPSNTGVKYAIFINISESNVICKADFEPGSTYIAEKSTKGETPCYVISYPADTNCIITYNYNLLTAQIPGNTILLEFSSTFVVAQFLVNSEDASNVFLSTSFEISESDYHASSSSPRIDICGVNYFSIYNKGTSPVNCSYWPYMNYVYEYSNIFGTLAYSDISPASHIESFKCICEAFYSQVSPQNGLTIQDISTTPHVFVAFDANEIDSIVCIGNSRVIPLKTDALPIGQAKYAIIASDQYIRTDLAFSPEITVKVYNGATKSGTPSHMSDSTFESFCNLLEITKMTDIPSNRTYIQGIMGSNYQYENSLDSATLYGTLFDTALTTNYIFLSTSYYNSYSPGPFYTRSNYMYLFQPGHAAFYRTYEEVKILYTTNVFSQPYDGNQLFISSSLYDNSLILSGNITDAKMIDAQSYFYSIIYYNFEDVIVNLFAEESFYYGSSTSGYIYTNQLFYHEIVVPPGKIAGFISSTYSGNTIHAPEGGLSGSIATNIYPLLYRKTLITITDSVIVVAPSSEYNLFVAVFVNPGNFQVNGEPLKTVIINPSKMEITGSGILESSLLNVPETTYLSVVVNMDKAHYIINPPDDLTQKYVFILVSSKSFKYNFHMGNKVSFTYYTGDGTSAGSDRFFSSTYTDPIYGVLTFDQGAGVSYLDCIAQEPIPTEASKFVGPAGDGFINFLTGPEATIAAVEIAFPVHYFYMAKL</sequence>
<reference evidence="1" key="1">
    <citation type="submission" date="2006-10" db="EMBL/GenBank/DDBJ databases">
        <authorList>
            <person name="Amadeo P."/>
            <person name="Zhao Q."/>
            <person name="Wortman J."/>
            <person name="Fraser-Liggett C."/>
            <person name="Carlton J."/>
        </authorList>
    </citation>
    <scope>NUCLEOTIDE SEQUENCE</scope>
    <source>
        <strain evidence="1">G3</strain>
    </source>
</reference>
<dbReference type="EMBL" id="DS113267">
    <property type="protein sequence ID" value="EAY14671.1"/>
    <property type="molecule type" value="Genomic_DNA"/>
</dbReference>
<reference evidence="1" key="2">
    <citation type="journal article" date="2007" name="Science">
        <title>Draft genome sequence of the sexually transmitted pathogen Trichomonas vaginalis.</title>
        <authorList>
            <person name="Carlton J.M."/>
            <person name="Hirt R.P."/>
            <person name="Silva J.C."/>
            <person name="Delcher A.L."/>
            <person name="Schatz M."/>
            <person name="Zhao Q."/>
            <person name="Wortman J.R."/>
            <person name="Bidwell S.L."/>
            <person name="Alsmark U.C.M."/>
            <person name="Besteiro S."/>
            <person name="Sicheritz-Ponten T."/>
            <person name="Noel C.J."/>
            <person name="Dacks J.B."/>
            <person name="Foster P.G."/>
            <person name="Simillion C."/>
            <person name="Van de Peer Y."/>
            <person name="Miranda-Saavedra D."/>
            <person name="Barton G.J."/>
            <person name="Westrop G.D."/>
            <person name="Mueller S."/>
            <person name="Dessi D."/>
            <person name="Fiori P.L."/>
            <person name="Ren Q."/>
            <person name="Paulsen I."/>
            <person name="Zhang H."/>
            <person name="Bastida-Corcuera F.D."/>
            <person name="Simoes-Barbosa A."/>
            <person name="Brown M.T."/>
            <person name="Hayes R.D."/>
            <person name="Mukherjee M."/>
            <person name="Okumura C.Y."/>
            <person name="Schneider R."/>
            <person name="Smith A.J."/>
            <person name="Vanacova S."/>
            <person name="Villalvazo M."/>
            <person name="Haas B.J."/>
            <person name="Pertea M."/>
            <person name="Feldblyum T.V."/>
            <person name="Utterback T.R."/>
            <person name="Shu C.L."/>
            <person name="Osoegawa K."/>
            <person name="de Jong P.J."/>
            <person name="Hrdy I."/>
            <person name="Horvathova L."/>
            <person name="Zubacova Z."/>
            <person name="Dolezal P."/>
            <person name="Malik S.B."/>
            <person name="Logsdon J.M. Jr."/>
            <person name="Henze K."/>
            <person name="Gupta A."/>
            <person name="Wang C.C."/>
            <person name="Dunne R.L."/>
            <person name="Upcroft J.A."/>
            <person name="Upcroft P."/>
            <person name="White O."/>
            <person name="Salzberg S.L."/>
            <person name="Tang P."/>
            <person name="Chiu C.-H."/>
            <person name="Lee Y.-S."/>
            <person name="Embley T.M."/>
            <person name="Coombs G.H."/>
            <person name="Mottram J.C."/>
            <person name="Tachezy J."/>
            <person name="Fraser-Liggett C.M."/>
            <person name="Johnson P.J."/>
        </authorList>
    </citation>
    <scope>NUCLEOTIDE SEQUENCE [LARGE SCALE GENOMIC DNA]</scope>
    <source>
        <strain evidence="1">G3</strain>
    </source>
</reference>
<dbReference type="GO" id="GO:0016020">
    <property type="term" value="C:membrane"/>
    <property type="evidence" value="ECO:0007669"/>
    <property type="project" value="InterPro"/>
</dbReference>
<dbReference type="InterPro" id="IPR043406">
    <property type="entry name" value="EPCAM/Trop-2"/>
</dbReference>
<dbReference type="AlphaFoldDB" id="A2DY62"/>
<keyword evidence="2" id="KW-1185">Reference proteome</keyword>
<proteinExistence type="predicted"/>
<dbReference type="InParanoid" id="A2DY62"/>
<dbReference type="PANTHER" id="PTHR14168:SF4">
    <property type="entry name" value="EPITHELIAL CELL ADHESION MOLECULE PRECURSOR"/>
    <property type="match status" value="1"/>
</dbReference>